<dbReference type="RefSeq" id="WP_270055912.1">
    <property type="nucleotide sequence ID" value="NZ_CP115149.1"/>
</dbReference>
<reference evidence="4 5" key="1">
    <citation type="journal article" date="2023" name="ISME J.">
        <title>Thermophilic Dehalococcoidia with unusual traits shed light on an unexpected past.</title>
        <authorList>
            <person name="Palmer M."/>
            <person name="Covington J.K."/>
            <person name="Zhou E.M."/>
            <person name="Thomas S.C."/>
            <person name="Habib N."/>
            <person name="Seymour C.O."/>
            <person name="Lai D."/>
            <person name="Johnston J."/>
            <person name="Hashimi A."/>
            <person name="Jiao J.Y."/>
            <person name="Muok A.R."/>
            <person name="Liu L."/>
            <person name="Xian W.D."/>
            <person name="Zhi X.Y."/>
            <person name="Li M.M."/>
            <person name="Silva L.P."/>
            <person name="Bowen B.P."/>
            <person name="Louie K."/>
            <person name="Briegel A."/>
            <person name="Pett-Ridge J."/>
            <person name="Weber P.K."/>
            <person name="Tocheva E.I."/>
            <person name="Woyke T."/>
            <person name="Northen T.R."/>
            <person name="Mayali X."/>
            <person name="Li W.J."/>
            <person name="Hedlund B.P."/>
        </authorList>
    </citation>
    <scope>NUCLEOTIDE SEQUENCE [LARGE SCALE GENOMIC DNA]</scope>
    <source>
        <strain evidence="4 5">YIM 72310</strain>
    </source>
</reference>
<dbReference type="SUPFAM" id="SSF53300">
    <property type="entry name" value="vWA-like"/>
    <property type="match status" value="1"/>
</dbReference>
<name>A0ABY7M4U2_9CHLR</name>
<feature type="region of interest" description="Disordered" evidence="1">
    <location>
        <begin position="299"/>
        <end position="323"/>
    </location>
</feature>
<evidence type="ECO:0000313" key="5">
    <source>
        <dbReference type="Proteomes" id="UP001212803"/>
    </source>
</evidence>
<feature type="region of interest" description="Disordered" evidence="1">
    <location>
        <begin position="1"/>
        <end position="28"/>
    </location>
</feature>
<dbReference type="Proteomes" id="UP001212803">
    <property type="component" value="Chromosome"/>
</dbReference>
<gene>
    <name evidence="4" type="ORF">O0235_11425</name>
</gene>
<dbReference type="InterPro" id="IPR025154">
    <property type="entry name" value="Put_metallopeptidase_dom"/>
</dbReference>
<dbReference type="Pfam" id="PF13203">
    <property type="entry name" value="DUF2201_N"/>
    <property type="match status" value="1"/>
</dbReference>
<feature type="compositionally biased region" description="Basic and acidic residues" evidence="1">
    <location>
        <begin position="1"/>
        <end position="18"/>
    </location>
</feature>
<evidence type="ECO:0000256" key="1">
    <source>
        <dbReference type="SAM" id="MobiDB-lite"/>
    </source>
</evidence>
<evidence type="ECO:0000313" key="4">
    <source>
        <dbReference type="EMBL" id="WBL35385.1"/>
    </source>
</evidence>
<dbReference type="EMBL" id="CP115149">
    <property type="protein sequence ID" value="WBL35385.1"/>
    <property type="molecule type" value="Genomic_DNA"/>
</dbReference>
<accession>A0ABY7M4U2</accession>
<sequence length="547" mass="58994">MRWRDLDGAERESRRAGDPSEPDPAPGVSLQRGALKAIFWQRRRNGVSSMTNDWLLVIGRTVVHIDIKGGCSLTAPFAAYRRLATGASLHEAELRERLRLLEEALPPGSPEVAQAEEWLAGLGEPMPPARAEEAAALLALAERFGERQESSADPMTRAQRALRRRLPFFSALLLRVQAVPVTGAGTATIDRWGRLFYDPGWLGELTVNAAMAVVYHELSHLLRLHHLRGERLGETGELWNIACDLEVNDDLPLDFPLPPGALTPARLGLESGGLAEEYFALLKERPELVPPQAGVTVGGGSCGSGAGEPAPWETADPAQEAGPGGDRWWLSTIELESIAAAAADELRNRWSGHFGSWSRWAGWPAQPSRDWRRELALAIRAVFAHASGASDYSYGRPSRRASVAGPVVLPSVVAHRSEVAIVVDTSASMSEDQLARALGEIDAILRANGRQPATVYAVDTKVKAVSRAASARQVRLAGRGGTNMVEGIRAALRSRPRPGLIILLTDGDTPWPIDAPPVPVIVGLIRRDGRPYGGIPAWARTVLVPAG</sequence>
<feature type="domain" description="VWA-like" evidence="2">
    <location>
        <begin position="419"/>
        <end position="540"/>
    </location>
</feature>
<dbReference type="Pfam" id="PF09967">
    <property type="entry name" value="DUF2201"/>
    <property type="match status" value="1"/>
</dbReference>
<dbReference type="Gene3D" id="3.40.50.410">
    <property type="entry name" value="von Willebrand factor, type A domain"/>
    <property type="match status" value="1"/>
</dbReference>
<feature type="domain" description="Putative metallopeptidase" evidence="3">
    <location>
        <begin position="155"/>
        <end position="411"/>
    </location>
</feature>
<organism evidence="4 5">
    <name type="scientific">Tepidiforma flava</name>
    <dbReference type="NCBI Taxonomy" id="3004094"/>
    <lineage>
        <taxon>Bacteria</taxon>
        <taxon>Bacillati</taxon>
        <taxon>Chloroflexota</taxon>
        <taxon>Tepidiformia</taxon>
        <taxon>Tepidiformales</taxon>
        <taxon>Tepidiformaceae</taxon>
        <taxon>Tepidiforma</taxon>
    </lineage>
</organism>
<evidence type="ECO:0000259" key="2">
    <source>
        <dbReference type="Pfam" id="PF09967"/>
    </source>
</evidence>
<protein>
    <submittedName>
        <fullName evidence="4">VWA-like domain-containing protein</fullName>
    </submittedName>
</protein>
<evidence type="ECO:0000259" key="3">
    <source>
        <dbReference type="Pfam" id="PF13203"/>
    </source>
</evidence>
<keyword evidence="5" id="KW-1185">Reference proteome</keyword>
<dbReference type="CDD" id="cd00198">
    <property type="entry name" value="vWFA"/>
    <property type="match status" value="1"/>
</dbReference>
<dbReference type="PANTHER" id="PTHR38730:SF1">
    <property type="entry name" value="SLL7028 PROTEIN"/>
    <property type="match status" value="1"/>
</dbReference>
<dbReference type="InterPro" id="IPR018698">
    <property type="entry name" value="VWA-like_dom"/>
</dbReference>
<proteinExistence type="predicted"/>
<dbReference type="InterPro" id="IPR036465">
    <property type="entry name" value="vWFA_dom_sf"/>
</dbReference>
<dbReference type="PANTHER" id="PTHR38730">
    <property type="entry name" value="SLL7028 PROTEIN"/>
    <property type="match status" value="1"/>
</dbReference>